<accession>A0ACA9QUJ5</accession>
<sequence length="184" mass="20045">TSSSSILGPISTSPPPTFFKPKLHPQKPANLDPAFQKLGNAQFPVWPLPYALRFESGVNNGMFGFSISNVDDDFVFGPNARYFYSIYTPSIIMGAKEFTTTPKLLLSEPDNFSINAVLVPNSSKNPTLTRSQINFPIVRGMAFVTAQYENLTPLFESGVGFGALSSPIALSRGVIKYRIISTDG</sequence>
<protein>
    <submittedName>
        <fullName evidence="1">4145_t:CDS:1</fullName>
    </submittedName>
</protein>
<proteinExistence type="predicted"/>
<feature type="non-terminal residue" evidence="1">
    <location>
        <position position="184"/>
    </location>
</feature>
<name>A0ACA9QUJ5_9GLOM</name>
<reference evidence="1" key="1">
    <citation type="submission" date="2021-06" db="EMBL/GenBank/DDBJ databases">
        <authorList>
            <person name="Kallberg Y."/>
            <person name="Tangrot J."/>
            <person name="Rosling A."/>
        </authorList>
    </citation>
    <scope>NUCLEOTIDE SEQUENCE</scope>
    <source>
        <strain evidence="1">CL356</strain>
    </source>
</reference>
<organism evidence="1 2">
    <name type="scientific">Acaulospora colombiana</name>
    <dbReference type="NCBI Taxonomy" id="27376"/>
    <lineage>
        <taxon>Eukaryota</taxon>
        <taxon>Fungi</taxon>
        <taxon>Fungi incertae sedis</taxon>
        <taxon>Mucoromycota</taxon>
        <taxon>Glomeromycotina</taxon>
        <taxon>Glomeromycetes</taxon>
        <taxon>Diversisporales</taxon>
        <taxon>Acaulosporaceae</taxon>
        <taxon>Acaulospora</taxon>
    </lineage>
</organism>
<gene>
    <name evidence="1" type="ORF">ACOLOM_LOCUS13302</name>
</gene>
<comment type="caution">
    <text evidence="1">The sequence shown here is derived from an EMBL/GenBank/DDBJ whole genome shotgun (WGS) entry which is preliminary data.</text>
</comment>
<dbReference type="Proteomes" id="UP000789525">
    <property type="component" value="Unassembled WGS sequence"/>
</dbReference>
<dbReference type="EMBL" id="CAJVPT010060121">
    <property type="protein sequence ID" value="CAG8763157.1"/>
    <property type="molecule type" value="Genomic_DNA"/>
</dbReference>
<keyword evidence="2" id="KW-1185">Reference proteome</keyword>
<feature type="non-terminal residue" evidence="1">
    <location>
        <position position="1"/>
    </location>
</feature>
<evidence type="ECO:0000313" key="1">
    <source>
        <dbReference type="EMBL" id="CAG8763157.1"/>
    </source>
</evidence>
<evidence type="ECO:0000313" key="2">
    <source>
        <dbReference type="Proteomes" id="UP000789525"/>
    </source>
</evidence>